<evidence type="ECO:0000313" key="9">
    <source>
        <dbReference type="Proteomes" id="UP000245790"/>
    </source>
</evidence>
<dbReference type="Proteomes" id="UP000245790">
    <property type="component" value="Unassembled WGS sequence"/>
</dbReference>
<feature type="binding site" evidence="4">
    <location>
        <position position="377"/>
    </location>
    <ligand>
        <name>Fe cation</name>
        <dbReference type="ChEBI" id="CHEBI:24875"/>
    </ligand>
</feature>
<comment type="similarity">
    <text evidence="4">Belongs to the LapB family.</text>
</comment>
<dbReference type="Gene3D" id="1.25.40.10">
    <property type="entry name" value="Tetratricopeptide repeat domain"/>
    <property type="match status" value="2"/>
</dbReference>
<protein>
    <recommendedName>
        <fullName evidence="4">Lipopolysaccharide assembly protein B</fullName>
    </recommendedName>
</protein>
<keyword evidence="4" id="KW-0997">Cell inner membrane</keyword>
<keyword evidence="4 6" id="KW-1133">Transmembrane helix</keyword>
<proteinExistence type="inferred from homology"/>
<evidence type="ECO:0000256" key="1">
    <source>
        <dbReference type="ARBA" id="ARBA00022723"/>
    </source>
</evidence>
<evidence type="ECO:0000313" key="8">
    <source>
        <dbReference type="EMBL" id="PWK50858.1"/>
    </source>
</evidence>
<gene>
    <name evidence="4" type="primary">lapB</name>
    <name evidence="8" type="ORF">C8D97_106146</name>
</gene>
<comment type="subcellular location">
    <subcellularLocation>
        <location evidence="4">Cell inner membrane</location>
        <topology evidence="4">Single-pass membrane protein</topology>
        <orientation evidence="4">Cytoplasmic side</orientation>
    </subcellularLocation>
</comment>
<keyword evidence="4" id="KW-1003">Cell membrane</keyword>
<dbReference type="GO" id="GO:0005506">
    <property type="term" value="F:iron ion binding"/>
    <property type="evidence" value="ECO:0007669"/>
    <property type="project" value="UniProtKB-UniRule"/>
</dbReference>
<dbReference type="InterPro" id="IPR011990">
    <property type="entry name" value="TPR-like_helical_dom_sf"/>
</dbReference>
<keyword evidence="3 4" id="KW-0802">TPR repeat</keyword>
<dbReference type="EMBL" id="QGGU01000006">
    <property type="protein sequence ID" value="PWK50858.1"/>
    <property type="molecule type" value="Genomic_DNA"/>
</dbReference>
<dbReference type="SMART" id="SM00028">
    <property type="entry name" value="TPR"/>
    <property type="match status" value="5"/>
</dbReference>
<feature type="transmembrane region" description="Helical" evidence="6">
    <location>
        <begin position="6"/>
        <end position="24"/>
    </location>
</feature>
<dbReference type="AlphaFoldDB" id="A0A316FPZ4"/>
<dbReference type="NCBIfam" id="NF008757">
    <property type="entry name" value="PRK11788.1-5"/>
    <property type="match status" value="1"/>
</dbReference>
<evidence type="ECO:0000256" key="4">
    <source>
        <dbReference type="HAMAP-Rule" id="MF_00994"/>
    </source>
</evidence>
<feature type="binding site" evidence="4">
    <location>
        <position position="360"/>
    </location>
    <ligand>
        <name>Fe cation</name>
        <dbReference type="ChEBI" id="CHEBI:24875"/>
    </ligand>
</feature>
<dbReference type="Pfam" id="PF14559">
    <property type="entry name" value="TPR_19"/>
    <property type="match status" value="1"/>
</dbReference>
<feature type="topological domain" description="Cytoplasmic" evidence="4">
    <location>
        <begin position="25"/>
        <end position="392"/>
    </location>
</feature>
<feature type="binding site" evidence="4">
    <location>
        <position position="363"/>
    </location>
    <ligand>
        <name>Fe cation</name>
        <dbReference type="ChEBI" id="CHEBI:24875"/>
    </ligand>
</feature>
<feature type="binding site" evidence="4">
    <location>
        <position position="374"/>
    </location>
    <ligand>
        <name>Fe cation</name>
        <dbReference type="ChEBI" id="CHEBI:24875"/>
    </ligand>
</feature>
<dbReference type="PANTHER" id="PTHR45586">
    <property type="entry name" value="TPR REPEAT-CONTAINING PROTEIN PA4667"/>
    <property type="match status" value="1"/>
</dbReference>
<dbReference type="InterPro" id="IPR019734">
    <property type="entry name" value="TPR_rpt"/>
</dbReference>
<evidence type="ECO:0000256" key="3">
    <source>
        <dbReference type="ARBA" id="ARBA00022803"/>
    </source>
</evidence>
<evidence type="ECO:0000259" key="7">
    <source>
        <dbReference type="Pfam" id="PF18073"/>
    </source>
</evidence>
<keyword evidence="1 4" id="KW-0479">Metal-binding</keyword>
<keyword evidence="4 6" id="KW-0812">Transmembrane</keyword>
<keyword evidence="4 6" id="KW-0472">Membrane</keyword>
<dbReference type="GO" id="GO:0008653">
    <property type="term" value="P:lipopolysaccharide metabolic process"/>
    <property type="evidence" value="ECO:0007669"/>
    <property type="project" value="InterPro"/>
</dbReference>
<feature type="repeat" description="TPR" evidence="5">
    <location>
        <begin position="218"/>
        <end position="251"/>
    </location>
</feature>
<comment type="function">
    <text evidence="4">Modulates cellular lipopolysaccharide (LPS) levels by regulating LpxC, which is involved in lipid A biosynthesis. May act by modulating the proteolytic activity of FtsH towards LpxC. May also coordinate assembly of proteins involved in LPS synthesis at the plasma membrane.</text>
</comment>
<organism evidence="8 9">
    <name type="scientific">Pleionea mediterranea</name>
    <dbReference type="NCBI Taxonomy" id="523701"/>
    <lineage>
        <taxon>Bacteria</taxon>
        <taxon>Pseudomonadati</taxon>
        <taxon>Pseudomonadota</taxon>
        <taxon>Gammaproteobacteria</taxon>
        <taxon>Oceanospirillales</taxon>
        <taxon>Pleioneaceae</taxon>
        <taxon>Pleionea</taxon>
    </lineage>
</organism>
<dbReference type="GO" id="GO:0046890">
    <property type="term" value="P:regulation of lipid biosynthetic process"/>
    <property type="evidence" value="ECO:0007669"/>
    <property type="project" value="UniProtKB-UniRule"/>
</dbReference>
<dbReference type="OrthoDB" id="507476at2"/>
<dbReference type="InterPro" id="IPR051012">
    <property type="entry name" value="CellSynth/LPSAsmb/PSIAsmb"/>
</dbReference>
<dbReference type="HAMAP" id="MF_00994">
    <property type="entry name" value="LPS_assembly_LapB"/>
    <property type="match status" value="1"/>
</dbReference>
<keyword evidence="9" id="KW-1185">Reference proteome</keyword>
<keyword evidence="2 4" id="KW-0677">Repeat</keyword>
<keyword evidence="4" id="KW-0408">Iron</keyword>
<name>A0A316FPZ4_9GAMM</name>
<evidence type="ECO:0000256" key="6">
    <source>
        <dbReference type="SAM" id="Phobius"/>
    </source>
</evidence>
<dbReference type="Pfam" id="PF13176">
    <property type="entry name" value="TPR_7"/>
    <property type="match status" value="1"/>
</dbReference>
<accession>A0A316FPZ4</accession>
<dbReference type="GO" id="GO:0009898">
    <property type="term" value="C:cytoplasmic side of plasma membrane"/>
    <property type="evidence" value="ECO:0007669"/>
    <property type="project" value="UniProtKB-UniRule"/>
</dbReference>
<reference evidence="8 9" key="1">
    <citation type="submission" date="2018-05" db="EMBL/GenBank/DDBJ databases">
        <title>Genomic Encyclopedia of Type Strains, Phase IV (KMG-IV): sequencing the most valuable type-strain genomes for metagenomic binning, comparative biology and taxonomic classification.</title>
        <authorList>
            <person name="Goeker M."/>
        </authorList>
    </citation>
    <scope>NUCLEOTIDE SEQUENCE [LARGE SCALE GENOMIC DNA]</scope>
    <source>
        <strain evidence="8 9">DSM 25350</strain>
    </source>
</reference>
<dbReference type="PANTHER" id="PTHR45586:SF1">
    <property type="entry name" value="LIPOPOLYSACCHARIDE ASSEMBLY PROTEIN B"/>
    <property type="match status" value="1"/>
</dbReference>
<comment type="caution">
    <text evidence="8">The sequence shown here is derived from an EMBL/GenBank/DDBJ whole genome shotgun (WGS) entry which is preliminary data.</text>
</comment>
<dbReference type="SUPFAM" id="SSF81901">
    <property type="entry name" value="HCP-like"/>
    <property type="match status" value="1"/>
</dbReference>
<sequence>MTELWFYLMVALLPVAAFSGYRFGRRAKHKHETATQGGLSKRYFVGLNFLLNEQPDKAIDTFVKMLEVDSETVETHLALGNLFRKRGEVDRAIRLHQNLIARPSLAPESRKMALLELGLDYMAAGLFDRAESLFKELILEPRHKATSLHQLMLIYQQTKDWQKAVSVAEQLQSVDHKDHAAEIANFYCELADQQISQHQIKSAYQSLKRALQIDNTCVRANISRGELALSQGQPKQALKYYKELAKQNPEFISEVLPSIQQCFIQLRDQKGYRQFLSSSMQQGGSTSTVLAYADLLRSEKSDREAADFIAQQLQEKPSLKGLLKLIELHIEHAQSSAKPSLQILYRIISRSFESKPVYRCSHCGFGSKTLFWQCPGCKHWGSVKPILGLEGE</sequence>
<dbReference type="InterPro" id="IPR030865">
    <property type="entry name" value="LapB"/>
</dbReference>
<dbReference type="RefSeq" id="WP_109763519.1">
    <property type="nucleotide sequence ID" value="NZ_QGGU01000006.1"/>
</dbReference>
<evidence type="ECO:0000256" key="2">
    <source>
        <dbReference type="ARBA" id="ARBA00022737"/>
    </source>
</evidence>
<evidence type="ECO:0000256" key="5">
    <source>
        <dbReference type="PROSITE-ProRule" id="PRU00339"/>
    </source>
</evidence>
<dbReference type="PROSITE" id="PS50005">
    <property type="entry name" value="TPR"/>
    <property type="match status" value="1"/>
</dbReference>
<dbReference type="Pfam" id="PF18073">
    <property type="entry name" value="Zn_ribbon_LapB"/>
    <property type="match status" value="1"/>
</dbReference>
<dbReference type="InterPro" id="IPR041166">
    <property type="entry name" value="Rubredoxin_2"/>
</dbReference>
<feature type="domain" description="LapB rubredoxin metal binding" evidence="7">
    <location>
        <begin position="358"/>
        <end position="385"/>
    </location>
</feature>